<dbReference type="GO" id="GO:0005886">
    <property type="term" value="C:plasma membrane"/>
    <property type="evidence" value="ECO:0007669"/>
    <property type="project" value="UniProtKB-SubCell"/>
</dbReference>
<accession>A0A402CUN6</accession>
<dbReference type="Pfam" id="PF12679">
    <property type="entry name" value="ABC2_membrane_2"/>
    <property type="match status" value="1"/>
</dbReference>
<gene>
    <name evidence="1" type="ORF">CCAX7_10750</name>
</gene>
<keyword evidence="2" id="KW-1185">Reference proteome</keyword>
<sequence>MNHVWTLAGLTIKEAVRRRVFFASMLVALIFVLFAVLPLHIGRGTEGVELDAAREFSAKTLAWMGCGVIKFFGSVLAVTLAAGAITAEVDRGVLSIVAPKPLPRAAIYLGKWIGLLALLAVSVALWSVLLVGAIYIHTHLFYPRIFLGILATFLFPLLFATLTLCFSSFATHALSAGLALIAAGVALAEDTLNFLSIMLNAPVLKSLSTLVGYIVPLGKMNHWITRGLGDAGNDLSARNPLGAQAVHTSTGDMAYILFYIAAALAIGLFIFQKRDL</sequence>
<dbReference type="RefSeq" id="WP_119321071.1">
    <property type="nucleotide sequence ID" value="NZ_AP025739.1"/>
</dbReference>
<dbReference type="KEGG" id="ccot:CCAX7_10750"/>
<name>A0A402CUN6_9BACT</name>
<organism evidence="1 2">
    <name type="scientific">Capsulimonas corticalis</name>
    <dbReference type="NCBI Taxonomy" id="2219043"/>
    <lineage>
        <taxon>Bacteria</taxon>
        <taxon>Bacillati</taxon>
        <taxon>Armatimonadota</taxon>
        <taxon>Armatimonadia</taxon>
        <taxon>Capsulimonadales</taxon>
        <taxon>Capsulimonadaceae</taxon>
        <taxon>Capsulimonas</taxon>
    </lineage>
</organism>
<dbReference type="EMBL" id="AP025739">
    <property type="protein sequence ID" value="BDI29024.1"/>
    <property type="molecule type" value="Genomic_DNA"/>
</dbReference>
<evidence type="ECO:0000313" key="2">
    <source>
        <dbReference type="Proteomes" id="UP000287394"/>
    </source>
</evidence>
<evidence type="ECO:0000313" key="1">
    <source>
        <dbReference type="EMBL" id="BDI29024.1"/>
    </source>
</evidence>
<dbReference type="GO" id="GO:0140359">
    <property type="term" value="F:ABC-type transporter activity"/>
    <property type="evidence" value="ECO:0007669"/>
    <property type="project" value="InterPro"/>
</dbReference>
<reference evidence="1 2" key="1">
    <citation type="journal article" date="2019" name="Int. J. Syst. Evol. Microbiol.">
        <title>Capsulimonas corticalis gen. nov., sp. nov., an aerobic capsulated bacterium, of a novel bacterial order, Capsulimonadales ord. nov., of the class Armatimonadia of the phylum Armatimonadetes.</title>
        <authorList>
            <person name="Li J."/>
            <person name="Kudo C."/>
            <person name="Tonouchi A."/>
        </authorList>
    </citation>
    <scope>NUCLEOTIDE SEQUENCE [LARGE SCALE GENOMIC DNA]</scope>
    <source>
        <strain evidence="1 2">AX-7</strain>
    </source>
</reference>
<dbReference type="PANTHER" id="PTHR43471">
    <property type="entry name" value="ABC TRANSPORTER PERMEASE"/>
    <property type="match status" value="1"/>
</dbReference>
<dbReference type="AlphaFoldDB" id="A0A402CUN6"/>
<protein>
    <submittedName>
        <fullName evidence="1">Uncharacterized protein</fullName>
    </submittedName>
</protein>
<proteinExistence type="predicted"/>
<dbReference type="Proteomes" id="UP000287394">
    <property type="component" value="Chromosome"/>
</dbReference>